<dbReference type="Proteomes" id="UP000095658">
    <property type="component" value="Unassembled WGS sequence"/>
</dbReference>
<dbReference type="Pfam" id="PF02618">
    <property type="entry name" value="YceG"/>
    <property type="match status" value="1"/>
</dbReference>
<dbReference type="AlphaFoldDB" id="A0A1E7DMS1"/>
<evidence type="ECO:0008006" key="4">
    <source>
        <dbReference type="Google" id="ProtNLM"/>
    </source>
</evidence>
<keyword evidence="3" id="KW-1185">Reference proteome</keyword>
<evidence type="ECO:0000313" key="3">
    <source>
        <dbReference type="Proteomes" id="UP000095658"/>
    </source>
</evidence>
<dbReference type="RefSeq" id="WP_069938963.1">
    <property type="nucleotide sequence ID" value="NZ_MAMP01000022.1"/>
</dbReference>
<dbReference type="InterPro" id="IPR003770">
    <property type="entry name" value="MLTG-like"/>
</dbReference>
<dbReference type="Gene3D" id="3.30.1490.480">
    <property type="entry name" value="Endolytic murein transglycosylase"/>
    <property type="match status" value="1"/>
</dbReference>
<accession>A0A1E7DMS1</accession>
<sequence>MIKQSIRSFGFGLLASSASLFIFSYIEKNEPAELSTEEIIQLLKEDGYNIQKSIPEKEAESASDPQETNETKKQAEEPAVRPITMSVEPGMSSNEIAAKLKELGVIEQEAAFNQYLTTNGYADKLQVGSYTFQNEMTDKEIAEVLTN</sequence>
<proteinExistence type="predicted"/>
<feature type="region of interest" description="Disordered" evidence="1">
    <location>
        <begin position="53"/>
        <end position="88"/>
    </location>
</feature>
<evidence type="ECO:0000313" key="2">
    <source>
        <dbReference type="EMBL" id="OES44363.1"/>
    </source>
</evidence>
<dbReference type="OrthoDB" id="2138957at2"/>
<feature type="compositionally biased region" description="Basic and acidic residues" evidence="1">
    <location>
        <begin position="69"/>
        <end position="79"/>
    </location>
</feature>
<organism evidence="2 3">
    <name type="scientific">Domibacillus iocasae</name>
    <dbReference type="NCBI Taxonomy" id="1714016"/>
    <lineage>
        <taxon>Bacteria</taxon>
        <taxon>Bacillati</taxon>
        <taxon>Bacillota</taxon>
        <taxon>Bacilli</taxon>
        <taxon>Bacillales</taxon>
        <taxon>Bacillaceae</taxon>
        <taxon>Domibacillus</taxon>
    </lineage>
</organism>
<dbReference type="EMBL" id="MAMP01000022">
    <property type="protein sequence ID" value="OES44363.1"/>
    <property type="molecule type" value="Genomic_DNA"/>
</dbReference>
<comment type="caution">
    <text evidence="2">The sequence shown here is derived from an EMBL/GenBank/DDBJ whole genome shotgun (WGS) entry which is preliminary data.</text>
</comment>
<name>A0A1E7DMS1_9BACI</name>
<protein>
    <recommendedName>
        <fullName evidence="4">Aminodeoxychorismate lyase</fullName>
    </recommendedName>
</protein>
<reference evidence="2 3" key="1">
    <citation type="submission" date="2016-06" db="EMBL/GenBank/DDBJ databases">
        <title>Domibacillus iocasae genome sequencing.</title>
        <authorList>
            <person name="Verma A."/>
            <person name="Pal Y."/>
            <person name="Ojha A.K."/>
            <person name="Krishnamurthi S."/>
        </authorList>
    </citation>
    <scope>NUCLEOTIDE SEQUENCE [LARGE SCALE GENOMIC DNA]</scope>
    <source>
        <strain evidence="2 3">DSM 29979</strain>
    </source>
</reference>
<dbReference type="STRING" id="1714016.BA724_08750"/>
<gene>
    <name evidence="2" type="ORF">BA724_08750</name>
</gene>
<evidence type="ECO:0000256" key="1">
    <source>
        <dbReference type="SAM" id="MobiDB-lite"/>
    </source>
</evidence>